<accession>A0ACC7Y8J3</accession>
<organism evidence="1 2">
    <name type="scientific">Streptomyces fungicidicus</name>
    <dbReference type="NCBI Taxonomy" id="68203"/>
    <lineage>
        <taxon>Bacteria</taxon>
        <taxon>Bacillati</taxon>
        <taxon>Actinomycetota</taxon>
        <taxon>Actinomycetes</taxon>
        <taxon>Kitasatosporales</taxon>
        <taxon>Streptomycetaceae</taxon>
        <taxon>Streptomyces</taxon>
    </lineage>
</organism>
<evidence type="ECO:0000313" key="1">
    <source>
        <dbReference type="EMBL" id="NUV78109.1"/>
    </source>
</evidence>
<comment type="caution">
    <text evidence="1">The sequence shown here is derived from an EMBL/GenBank/DDBJ whole genome shotgun (WGS) entry which is preliminary data.</text>
</comment>
<sequence>MSAESRAGDRVVKLQRVSWKFLRWVPAVGFSGAAVATAVKISSDMSDPNLWAAPGAMLGTLAIMSRIASSHILLLKDSLIIVNPINSWEIPYRVIKVVGLSPGGTVAIIVSGGKEFHAASFGGSLLDRFFKTSELVVQEIQQHIAANKQKGVSRRPIAASEAAKDAARTVKRTLVRRDWVADIALFLGIVLMLTGAMVYAFGN</sequence>
<protein>
    <submittedName>
        <fullName evidence="1">Uncharacterized protein</fullName>
    </submittedName>
</protein>
<proteinExistence type="predicted"/>
<dbReference type="EMBL" id="JAANNW010000040">
    <property type="protein sequence ID" value="NUV78109.1"/>
    <property type="molecule type" value="Genomic_DNA"/>
</dbReference>
<name>A0ACC7Y8J3_9ACTN</name>
<gene>
    <name evidence="1" type="ORF">G6W56_29295</name>
</gene>
<dbReference type="Proteomes" id="UP000556843">
    <property type="component" value="Unassembled WGS sequence"/>
</dbReference>
<reference evidence="1" key="1">
    <citation type="submission" date="2020-03" db="EMBL/GenBank/DDBJ databases">
        <title>Complete genome sequence of sixteen Streptomyces strains facilitates identification of candidate genes involved in plant growth-promotion in grain legumes and cereals.</title>
        <authorList>
            <person name="Gopalakrishnan S."/>
            <person name="Thakur V."/>
            <person name="Saxena R."/>
            <person name="Vadlamudi S."/>
            <person name="Purohit S."/>
            <person name="Kumar V."/>
            <person name="Rathore A."/>
            <person name="Chitikineni A."/>
            <person name="Varshney R.K."/>
        </authorList>
    </citation>
    <scope>NUCLEOTIDE SEQUENCE</scope>
    <source>
        <strain evidence="1">CAI-93</strain>
    </source>
</reference>
<keyword evidence="2" id="KW-1185">Reference proteome</keyword>
<evidence type="ECO:0000313" key="2">
    <source>
        <dbReference type="Proteomes" id="UP000556843"/>
    </source>
</evidence>